<dbReference type="AlphaFoldDB" id="A0A0R2KR27"/>
<dbReference type="Gene3D" id="1.10.357.10">
    <property type="entry name" value="Tetracycline Repressor, domain 2"/>
    <property type="match status" value="1"/>
</dbReference>
<keyword evidence="1 2" id="KW-0238">DNA-binding</keyword>
<evidence type="ECO:0000313" key="5">
    <source>
        <dbReference type="Proteomes" id="UP000051529"/>
    </source>
</evidence>
<dbReference type="InterPro" id="IPR050624">
    <property type="entry name" value="HTH-type_Tx_Regulator"/>
</dbReference>
<dbReference type="PANTHER" id="PTHR43479">
    <property type="entry name" value="ACREF/ENVCD OPERON REPRESSOR-RELATED"/>
    <property type="match status" value="1"/>
</dbReference>
<evidence type="ECO:0000256" key="1">
    <source>
        <dbReference type="ARBA" id="ARBA00023125"/>
    </source>
</evidence>
<evidence type="ECO:0000259" key="3">
    <source>
        <dbReference type="PROSITE" id="PS50977"/>
    </source>
</evidence>
<reference evidence="4 5" key="1">
    <citation type="journal article" date="2015" name="Genome Announc.">
        <title>Expanding the biotechnology potential of lactobacilli through comparative genomics of 213 strains and associated genera.</title>
        <authorList>
            <person name="Sun Z."/>
            <person name="Harris H.M."/>
            <person name="McCann A."/>
            <person name="Guo C."/>
            <person name="Argimon S."/>
            <person name="Zhang W."/>
            <person name="Yang X."/>
            <person name="Jeffery I.B."/>
            <person name="Cooney J.C."/>
            <person name="Kagawa T.F."/>
            <person name="Liu W."/>
            <person name="Song Y."/>
            <person name="Salvetti E."/>
            <person name="Wrobel A."/>
            <person name="Rasinkangas P."/>
            <person name="Parkhill J."/>
            <person name="Rea M.C."/>
            <person name="O'Sullivan O."/>
            <person name="Ritari J."/>
            <person name="Douillard F.P."/>
            <person name="Paul Ross R."/>
            <person name="Yang R."/>
            <person name="Briner A.E."/>
            <person name="Felis G.E."/>
            <person name="de Vos W.M."/>
            <person name="Barrangou R."/>
            <person name="Klaenhammer T.R."/>
            <person name="Caufield P.W."/>
            <person name="Cui Y."/>
            <person name="Zhang H."/>
            <person name="O'Toole P.W."/>
        </authorList>
    </citation>
    <scope>NUCLEOTIDE SEQUENCE [LARGE SCALE GENOMIC DNA]</scope>
    <source>
        <strain evidence="4 5">DSM 16698</strain>
    </source>
</reference>
<name>A0A0R2KR27_LACAM</name>
<protein>
    <submittedName>
        <fullName evidence="4">Transcriptional regulator, TetR family protein</fullName>
    </submittedName>
</protein>
<accession>A0A0R2KR27</accession>
<dbReference type="PROSITE" id="PS50977">
    <property type="entry name" value="HTH_TETR_2"/>
    <property type="match status" value="1"/>
</dbReference>
<dbReference type="EMBL" id="JQBQ01000023">
    <property type="protein sequence ID" value="KRN90214.1"/>
    <property type="molecule type" value="Genomic_DNA"/>
</dbReference>
<evidence type="ECO:0000313" key="4">
    <source>
        <dbReference type="EMBL" id="KRN90214.1"/>
    </source>
</evidence>
<dbReference type="Pfam" id="PF00440">
    <property type="entry name" value="TetR_N"/>
    <property type="match status" value="1"/>
</dbReference>
<dbReference type="PANTHER" id="PTHR43479:SF7">
    <property type="entry name" value="TETR-FAMILY TRANSCRIPTIONAL REGULATOR"/>
    <property type="match status" value="1"/>
</dbReference>
<comment type="caution">
    <text evidence="4">The sequence shown here is derived from an EMBL/GenBank/DDBJ whole genome shotgun (WGS) entry which is preliminary data.</text>
</comment>
<dbReference type="GO" id="GO:0003677">
    <property type="term" value="F:DNA binding"/>
    <property type="evidence" value="ECO:0007669"/>
    <property type="project" value="UniProtKB-UniRule"/>
</dbReference>
<dbReference type="Proteomes" id="UP000051529">
    <property type="component" value="Unassembled WGS sequence"/>
</dbReference>
<sequence length="182" mass="21616">MMKQDLRSIRSVANIKKAFVDLLQEKPFEKIRVSEIARKAGIDRQTFYLHFVDKYDLLDKMNKEFLQVYKTILVERLEGDNSFALEKLEKIYQGNLPYLKEHRLEVLSLLKIDTGRICLKRDLRKTLIDKYQEITGEALTSFQQDMLATLYVDSFITFIKEDRKISEKEIEDLLIKIREFIS</sequence>
<gene>
    <name evidence="4" type="ORF">IV44_GL000688</name>
</gene>
<feature type="domain" description="HTH tetR-type" evidence="3">
    <location>
        <begin position="9"/>
        <end position="69"/>
    </location>
</feature>
<organism evidence="4 5">
    <name type="scientific">Lactobacillus amylovorus subsp. animalium DSM 16698</name>
    <dbReference type="NCBI Taxonomy" id="695563"/>
    <lineage>
        <taxon>Bacteria</taxon>
        <taxon>Bacillati</taxon>
        <taxon>Bacillota</taxon>
        <taxon>Bacilli</taxon>
        <taxon>Lactobacillales</taxon>
        <taxon>Lactobacillaceae</taxon>
        <taxon>Lactobacillus</taxon>
        <taxon>Lactobacillus amylovorus subsp. animalium</taxon>
    </lineage>
</organism>
<proteinExistence type="predicted"/>
<feature type="DNA-binding region" description="H-T-H motif" evidence="2">
    <location>
        <begin position="32"/>
        <end position="51"/>
    </location>
</feature>
<evidence type="ECO:0000256" key="2">
    <source>
        <dbReference type="PROSITE-ProRule" id="PRU00335"/>
    </source>
</evidence>
<dbReference type="InterPro" id="IPR001647">
    <property type="entry name" value="HTH_TetR"/>
</dbReference>
<dbReference type="SUPFAM" id="SSF46689">
    <property type="entry name" value="Homeodomain-like"/>
    <property type="match status" value="1"/>
</dbReference>
<dbReference type="PATRIC" id="fig|695563.3.peg.740"/>
<dbReference type="InterPro" id="IPR009057">
    <property type="entry name" value="Homeodomain-like_sf"/>
</dbReference>